<keyword evidence="3" id="KW-0808">Transferase</keyword>
<evidence type="ECO:0000313" key="7">
    <source>
        <dbReference type="EnsemblMetazoa" id="SMAR001689-PA"/>
    </source>
</evidence>
<dbReference type="AlphaFoldDB" id="T1IL69"/>
<keyword evidence="4" id="KW-0418">Kinase</keyword>
<evidence type="ECO:0000256" key="6">
    <source>
        <dbReference type="ARBA" id="ARBA00023027"/>
    </source>
</evidence>
<dbReference type="EC" id="2.7.1.23" evidence="2"/>
<dbReference type="InterPro" id="IPR016064">
    <property type="entry name" value="NAD/diacylglycerol_kinase_sf"/>
</dbReference>
<dbReference type="Pfam" id="PF20143">
    <property type="entry name" value="NAD_kinase_C"/>
    <property type="match status" value="1"/>
</dbReference>
<dbReference type="HOGENOM" id="CLU_008831_1_4_1"/>
<dbReference type="SUPFAM" id="SSF111331">
    <property type="entry name" value="NAD kinase/diacylglycerol kinase-like"/>
    <property type="match status" value="2"/>
</dbReference>
<evidence type="ECO:0000256" key="3">
    <source>
        <dbReference type="ARBA" id="ARBA00022679"/>
    </source>
</evidence>
<dbReference type="PhylomeDB" id="T1IL69"/>
<dbReference type="PANTHER" id="PTHR20275">
    <property type="entry name" value="NAD KINASE"/>
    <property type="match status" value="1"/>
</dbReference>
<keyword evidence="5" id="KW-0521">NADP</keyword>
<reference evidence="8" key="1">
    <citation type="submission" date="2011-05" db="EMBL/GenBank/DDBJ databases">
        <authorList>
            <person name="Richards S.R."/>
            <person name="Qu J."/>
            <person name="Jiang H."/>
            <person name="Jhangiani S.N."/>
            <person name="Agravi P."/>
            <person name="Goodspeed R."/>
            <person name="Gross S."/>
            <person name="Mandapat C."/>
            <person name="Jackson L."/>
            <person name="Mathew T."/>
            <person name="Pu L."/>
            <person name="Thornton R."/>
            <person name="Saada N."/>
            <person name="Wilczek-Boney K.B."/>
            <person name="Lee S."/>
            <person name="Kovar C."/>
            <person name="Wu Y."/>
            <person name="Scherer S.E."/>
            <person name="Worley K.C."/>
            <person name="Muzny D.M."/>
            <person name="Gibbs R."/>
        </authorList>
    </citation>
    <scope>NUCLEOTIDE SEQUENCE</scope>
    <source>
        <strain evidence="8">Brora</strain>
    </source>
</reference>
<dbReference type="FunFam" id="2.60.200.30:FF:000003">
    <property type="entry name" value="NAD kinase b"/>
    <property type="match status" value="1"/>
</dbReference>
<proteinExistence type="inferred from homology"/>
<dbReference type="EnsemblMetazoa" id="SMAR001689-RA">
    <property type="protein sequence ID" value="SMAR001689-PA"/>
    <property type="gene ID" value="SMAR001689"/>
</dbReference>
<dbReference type="Gene3D" id="3.40.50.10330">
    <property type="entry name" value="Probable inorganic polyphosphate/atp-NAD kinase, domain 1"/>
    <property type="match status" value="1"/>
</dbReference>
<dbReference type="InterPro" id="IPR017437">
    <property type="entry name" value="ATP-NAD_kinase_PpnK-typ_C"/>
</dbReference>
<reference evidence="7" key="2">
    <citation type="submission" date="2015-02" db="UniProtKB">
        <authorList>
            <consortium name="EnsemblMetazoa"/>
        </authorList>
    </citation>
    <scope>IDENTIFICATION</scope>
</reference>
<dbReference type="InterPro" id="IPR017438">
    <property type="entry name" value="ATP-NAD_kinase_N"/>
</dbReference>
<name>T1IL69_STRMM</name>
<dbReference type="Pfam" id="PF01513">
    <property type="entry name" value="NAD_kinase"/>
    <property type="match status" value="1"/>
</dbReference>
<sequence>MTSLNVGDHKQRVSILVSRVELYYCSQGGKYIANDQRWANGWSQRCGEKNETALALWGVLRIHVEKESCVQQFTPDLSPEETMNPVRRTRSLNAPSPIQQFGPCGRIMKNSAMVMTIQDPASQRLTWYKPPLSVLVIKKVRDAAVIQPFVDLVNWLITDKRMVVFVESSIMDDQILSGSQLFLPVKDKLMTFKEGKDDLTDKIDFIICLGGDGTLLYASSLFQQSVPPVMAFHLGSLGFLTPFEFHNFEEQVTNVLEGHAALTLRSRLRCIILRKSEEKTNKPPTNLLVLNEVVIDRGPSPYLSNIDLFLDGKLITSVQGDGLIVSTPTGSTAYAVAAGASMIHPSVPAIMVTPICPHSLSFRPIVVPAGVELKIMVSPDSRNTAWVSFDGRKRQELSHGDSLFLFLKLRDLQIMLNPDARNTAWASFDGRYQQELVVGDSLRVTTSIYPVPSICSQDQISDWFDSLAECLHWNVRKKQRHFDELSDLTHASSNDTLDSLDRHDHLDS</sequence>
<dbReference type="GO" id="GO:0003951">
    <property type="term" value="F:NAD+ kinase activity"/>
    <property type="evidence" value="ECO:0007669"/>
    <property type="project" value="UniProtKB-EC"/>
</dbReference>
<dbReference type="InterPro" id="IPR002504">
    <property type="entry name" value="NADK"/>
</dbReference>
<dbReference type="GO" id="GO:0006741">
    <property type="term" value="P:NADP+ biosynthetic process"/>
    <property type="evidence" value="ECO:0007669"/>
    <property type="project" value="InterPro"/>
</dbReference>
<dbReference type="HAMAP" id="MF_00361">
    <property type="entry name" value="NAD_kinase"/>
    <property type="match status" value="1"/>
</dbReference>
<evidence type="ECO:0000256" key="1">
    <source>
        <dbReference type="ARBA" id="ARBA00010995"/>
    </source>
</evidence>
<dbReference type="OMA" id="QKAFKEW"/>
<dbReference type="Proteomes" id="UP000014500">
    <property type="component" value="Unassembled WGS sequence"/>
</dbReference>
<comment type="similarity">
    <text evidence="1">Belongs to the NAD kinase family.</text>
</comment>
<dbReference type="GO" id="GO:0019674">
    <property type="term" value="P:NAD+ metabolic process"/>
    <property type="evidence" value="ECO:0007669"/>
    <property type="project" value="InterPro"/>
</dbReference>
<evidence type="ECO:0000256" key="5">
    <source>
        <dbReference type="ARBA" id="ARBA00022857"/>
    </source>
</evidence>
<protein>
    <recommendedName>
        <fullName evidence="2">NAD(+) kinase</fullName>
        <ecNumber evidence="2">2.7.1.23</ecNumber>
    </recommendedName>
</protein>
<keyword evidence="8" id="KW-1185">Reference proteome</keyword>
<dbReference type="Gene3D" id="2.60.200.30">
    <property type="entry name" value="Probable inorganic polyphosphate/atp-NAD kinase, domain 2"/>
    <property type="match status" value="1"/>
</dbReference>
<dbReference type="PANTHER" id="PTHR20275:SF0">
    <property type="entry name" value="NAD KINASE"/>
    <property type="match status" value="1"/>
</dbReference>
<dbReference type="EMBL" id="JH430738">
    <property type="status" value="NOT_ANNOTATED_CDS"/>
    <property type="molecule type" value="Genomic_DNA"/>
</dbReference>
<evidence type="ECO:0000256" key="4">
    <source>
        <dbReference type="ARBA" id="ARBA00022777"/>
    </source>
</evidence>
<dbReference type="eggNOG" id="KOG2178">
    <property type="taxonomic scope" value="Eukaryota"/>
</dbReference>
<dbReference type="STRING" id="126957.T1IL69"/>
<evidence type="ECO:0000256" key="2">
    <source>
        <dbReference type="ARBA" id="ARBA00012120"/>
    </source>
</evidence>
<keyword evidence="6" id="KW-0520">NAD</keyword>
<accession>T1IL69</accession>
<evidence type="ECO:0000313" key="8">
    <source>
        <dbReference type="Proteomes" id="UP000014500"/>
    </source>
</evidence>
<organism evidence="7 8">
    <name type="scientific">Strigamia maritima</name>
    <name type="common">European centipede</name>
    <name type="synonym">Geophilus maritimus</name>
    <dbReference type="NCBI Taxonomy" id="126957"/>
    <lineage>
        <taxon>Eukaryota</taxon>
        <taxon>Metazoa</taxon>
        <taxon>Ecdysozoa</taxon>
        <taxon>Arthropoda</taxon>
        <taxon>Myriapoda</taxon>
        <taxon>Chilopoda</taxon>
        <taxon>Pleurostigmophora</taxon>
        <taxon>Geophilomorpha</taxon>
        <taxon>Linotaeniidae</taxon>
        <taxon>Strigamia</taxon>
    </lineage>
</organism>